<dbReference type="SUPFAM" id="SSF53822">
    <property type="entry name" value="Periplasmic binding protein-like I"/>
    <property type="match status" value="1"/>
</dbReference>
<comment type="similarity">
    <text evidence="1">Belongs to the leucine-binding protein family.</text>
</comment>
<feature type="chain" id="PRO_5002640372" evidence="3">
    <location>
        <begin position="29"/>
        <end position="384"/>
    </location>
</feature>
<evidence type="ECO:0000256" key="3">
    <source>
        <dbReference type="SAM" id="SignalP"/>
    </source>
</evidence>
<dbReference type="STRING" id="391735.Veis_0549"/>
<dbReference type="InterPro" id="IPR028081">
    <property type="entry name" value="Leu-bd"/>
</dbReference>
<dbReference type="Gene3D" id="3.40.50.2300">
    <property type="match status" value="2"/>
</dbReference>
<dbReference type="PANTHER" id="PTHR47235">
    <property type="entry name" value="BLR6548 PROTEIN"/>
    <property type="match status" value="1"/>
</dbReference>
<dbReference type="HOGENOM" id="CLU_027128_7_0_4"/>
<accession>A1WFC6</accession>
<dbReference type="InterPro" id="IPR028082">
    <property type="entry name" value="Peripla_BP_I"/>
</dbReference>
<dbReference type="AlphaFoldDB" id="A1WFC6"/>
<dbReference type="eggNOG" id="COG0683">
    <property type="taxonomic scope" value="Bacteria"/>
</dbReference>
<dbReference type="Proteomes" id="UP000000374">
    <property type="component" value="Chromosome"/>
</dbReference>
<dbReference type="GeneID" id="76459251"/>
<protein>
    <submittedName>
        <fullName evidence="5">Extracellular ligand-binding receptor</fullName>
    </submittedName>
</protein>
<keyword evidence="6" id="KW-1185">Reference proteome</keyword>
<keyword evidence="2 3" id="KW-0732">Signal</keyword>
<sequence>MQRRPFVTLASSAAAVLAAPGFMRNAWAQESGISGKTLGIGCSTALSGHFAGFGHDIRLGMEAAVAHVNGRGGIFGRTLQLSLVDDAYVPQRTADNVKQMISQGNVFVLLSCFGTPNNQAILPLLEEAGIPYVGPITGASSLRKSSRNVFHVRASYTDEIRRLVQRLAGMGLTGVGVVFLDNGFGRELLEDATRAMAEQQIKPLLQVALAIDGKNLGEVLAKVSEVRPPAVLLATSGLESVELIRGLKKNHPGILMTGTSVTLSGDDLKELGSASSGLAVTMVVPDSNLAKIALVRDYQSAMRARNEQMFTQRSLEAYINLRVLAEGLERAGADLTRAKLRSALASIRNWDMGGFVIDYASQPPYVGSRFVDLGVFGGTGRFLA</sequence>
<evidence type="ECO:0000259" key="4">
    <source>
        <dbReference type="Pfam" id="PF13458"/>
    </source>
</evidence>
<dbReference type="PANTHER" id="PTHR47235:SF1">
    <property type="entry name" value="BLR6548 PROTEIN"/>
    <property type="match status" value="1"/>
</dbReference>
<dbReference type="KEGG" id="vei:Veis_0549"/>
<name>A1WFC6_VEREI</name>
<evidence type="ECO:0000313" key="5">
    <source>
        <dbReference type="EMBL" id="ABM56333.1"/>
    </source>
</evidence>
<evidence type="ECO:0000313" key="6">
    <source>
        <dbReference type="Proteomes" id="UP000000374"/>
    </source>
</evidence>
<dbReference type="OrthoDB" id="8877358at2"/>
<dbReference type="CDD" id="cd06326">
    <property type="entry name" value="PBP1_ABC_ligand_binding-like"/>
    <property type="match status" value="1"/>
</dbReference>
<proteinExistence type="inferred from homology"/>
<feature type="signal peptide" evidence="3">
    <location>
        <begin position="1"/>
        <end position="28"/>
    </location>
</feature>
<keyword evidence="5" id="KW-0675">Receptor</keyword>
<dbReference type="Pfam" id="PF13458">
    <property type="entry name" value="Peripla_BP_6"/>
    <property type="match status" value="1"/>
</dbReference>
<dbReference type="RefSeq" id="WP_011808347.1">
    <property type="nucleotide sequence ID" value="NC_008786.1"/>
</dbReference>
<reference evidence="6" key="1">
    <citation type="submission" date="2006-12" db="EMBL/GenBank/DDBJ databases">
        <title>Complete sequence of chromosome 1 of Verminephrobacter eiseniae EF01-2.</title>
        <authorList>
            <person name="Copeland A."/>
            <person name="Lucas S."/>
            <person name="Lapidus A."/>
            <person name="Barry K."/>
            <person name="Detter J.C."/>
            <person name="Glavina del Rio T."/>
            <person name="Dalin E."/>
            <person name="Tice H."/>
            <person name="Pitluck S."/>
            <person name="Chertkov O."/>
            <person name="Brettin T."/>
            <person name="Bruce D."/>
            <person name="Han C."/>
            <person name="Tapia R."/>
            <person name="Gilna P."/>
            <person name="Schmutz J."/>
            <person name="Larimer F."/>
            <person name="Land M."/>
            <person name="Hauser L."/>
            <person name="Kyrpides N."/>
            <person name="Kim E."/>
            <person name="Stahl D."/>
            <person name="Richardson P."/>
        </authorList>
    </citation>
    <scope>NUCLEOTIDE SEQUENCE [LARGE SCALE GENOMIC DNA]</scope>
    <source>
        <strain evidence="6">EF01-2</strain>
    </source>
</reference>
<evidence type="ECO:0000256" key="1">
    <source>
        <dbReference type="ARBA" id="ARBA00010062"/>
    </source>
</evidence>
<organism evidence="5 6">
    <name type="scientific">Verminephrobacter eiseniae (strain EF01-2)</name>
    <dbReference type="NCBI Taxonomy" id="391735"/>
    <lineage>
        <taxon>Bacteria</taxon>
        <taxon>Pseudomonadati</taxon>
        <taxon>Pseudomonadota</taxon>
        <taxon>Betaproteobacteria</taxon>
        <taxon>Burkholderiales</taxon>
        <taxon>Comamonadaceae</taxon>
        <taxon>Verminephrobacter</taxon>
    </lineage>
</organism>
<dbReference type="EMBL" id="CP000542">
    <property type="protein sequence ID" value="ABM56333.1"/>
    <property type="molecule type" value="Genomic_DNA"/>
</dbReference>
<evidence type="ECO:0000256" key="2">
    <source>
        <dbReference type="ARBA" id="ARBA00022729"/>
    </source>
</evidence>
<feature type="domain" description="Leucine-binding protein" evidence="4">
    <location>
        <begin position="39"/>
        <end position="353"/>
    </location>
</feature>
<gene>
    <name evidence="5" type="ordered locus">Veis_0549</name>
</gene>